<dbReference type="GO" id="GO:0044550">
    <property type="term" value="P:secondary metabolite biosynthetic process"/>
    <property type="evidence" value="ECO:0007669"/>
    <property type="project" value="UniProtKB-ARBA"/>
</dbReference>
<dbReference type="GeneID" id="66976985"/>
<dbReference type="Pfam" id="PF00067">
    <property type="entry name" value="p450"/>
    <property type="match status" value="1"/>
</dbReference>
<dbReference type="GO" id="GO:0005506">
    <property type="term" value="F:iron ion binding"/>
    <property type="evidence" value="ECO:0007669"/>
    <property type="project" value="InterPro"/>
</dbReference>
<keyword evidence="7" id="KW-1185">Reference proteome</keyword>
<dbReference type="RefSeq" id="XP_043131148.1">
    <property type="nucleotide sequence ID" value="XM_043277519.1"/>
</dbReference>
<keyword evidence="4" id="KW-0560">Oxidoreductase</keyword>
<evidence type="ECO:0000313" key="7">
    <source>
        <dbReference type="Proteomes" id="UP000637239"/>
    </source>
</evidence>
<dbReference type="GO" id="GO:0016705">
    <property type="term" value="F:oxidoreductase activity, acting on paired donors, with incorporation or reduction of molecular oxygen"/>
    <property type="evidence" value="ECO:0007669"/>
    <property type="project" value="InterPro"/>
</dbReference>
<dbReference type="EMBL" id="AP024416">
    <property type="protein sequence ID" value="BCR82626.1"/>
    <property type="molecule type" value="Genomic_DNA"/>
</dbReference>
<evidence type="ECO:0000256" key="4">
    <source>
        <dbReference type="ARBA" id="ARBA00023002"/>
    </source>
</evidence>
<evidence type="ECO:0000256" key="2">
    <source>
        <dbReference type="ARBA" id="ARBA00010617"/>
    </source>
</evidence>
<evidence type="ECO:0000256" key="3">
    <source>
        <dbReference type="ARBA" id="ARBA00022723"/>
    </source>
</evidence>
<gene>
    <name evidence="6" type="ORF">ACHE_10028S</name>
</gene>
<comment type="cofactor">
    <cofactor evidence="1">
        <name>heme</name>
        <dbReference type="ChEBI" id="CHEBI:30413"/>
    </cofactor>
</comment>
<evidence type="ECO:0000256" key="5">
    <source>
        <dbReference type="ARBA" id="ARBA00023004"/>
    </source>
</evidence>
<dbReference type="PANTHER" id="PTHR24305">
    <property type="entry name" value="CYTOCHROME P450"/>
    <property type="match status" value="1"/>
</dbReference>
<evidence type="ECO:0000313" key="6">
    <source>
        <dbReference type="EMBL" id="BCR82626.1"/>
    </source>
</evidence>
<reference evidence="6" key="2">
    <citation type="submission" date="2021-02" db="EMBL/GenBank/DDBJ databases">
        <title>Aspergillus chevalieri M1 genome sequence.</title>
        <authorList>
            <person name="Kadooka C."/>
            <person name="Mori K."/>
            <person name="Futagami T."/>
        </authorList>
    </citation>
    <scope>NUCLEOTIDE SEQUENCE</scope>
    <source>
        <strain evidence="6">M1</strain>
    </source>
</reference>
<dbReference type="GO" id="GO:0004497">
    <property type="term" value="F:monooxygenase activity"/>
    <property type="evidence" value="ECO:0007669"/>
    <property type="project" value="InterPro"/>
</dbReference>
<accession>A0A7R7ZIT7</accession>
<keyword evidence="5" id="KW-0408">Iron</keyword>
<organism evidence="6 7">
    <name type="scientific">Aspergillus chevalieri</name>
    <name type="common">Eurotium chevalieri</name>
    <dbReference type="NCBI Taxonomy" id="182096"/>
    <lineage>
        <taxon>Eukaryota</taxon>
        <taxon>Fungi</taxon>
        <taxon>Dikarya</taxon>
        <taxon>Ascomycota</taxon>
        <taxon>Pezizomycotina</taxon>
        <taxon>Eurotiomycetes</taxon>
        <taxon>Eurotiomycetidae</taxon>
        <taxon>Eurotiales</taxon>
        <taxon>Aspergillaceae</taxon>
        <taxon>Aspergillus</taxon>
        <taxon>Aspergillus subgen. Aspergillus</taxon>
    </lineage>
</organism>
<dbReference type="InterPro" id="IPR036396">
    <property type="entry name" value="Cyt_P450_sf"/>
</dbReference>
<protein>
    <recommendedName>
        <fullName evidence="8">Cytochrome P450</fullName>
    </recommendedName>
</protein>
<name>A0A7R7ZIT7_ASPCH</name>
<comment type="similarity">
    <text evidence="2">Belongs to the cytochrome P450 family.</text>
</comment>
<dbReference type="InterPro" id="IPR001128">
    <property type="entry name" value="Cyt_P450"/>
</dbReference>
<dbReference type="SUPFAM" id="SSF48264">
    <property type="entry name" value="Cytochrome P450"/>
    <property type="match status" value="1"/>
</dbReference>
<dbReference type="AlphaFoldDB" id="A0A7R7ZIT7"/>
<dbReference type="GO" id="GO:0020037">
    <property type="term" value="F:heme binding"/>
    <property type="evidence" value="ECO:0007669"/>
    <property type="project" value="InterPro"/>
</dbReference>
<sequence length="447" mass="51234">MLVYATVVLLILSIRIFYNYSRLWPISGPVYACVSDLWRGYAHRSPDYSRRLRKLHQKHGQVVRIGPTVVSISEPEAIVRFYGSREQEKSIHDFPLISERGQAVSSICISNGLRKGSINELSCQHTNILRYEGIIDQSASDLISALQRYRILEITGPLQIFASEFVHRVLTKMPWKSSKGVAGTRPSPSMVEYLMLWSPIMRLKRERQELFSCIPSRQYSWAHPGFNPEGQNEEVNEISEDYSSVVTAGLKAISTAFVSTFPLLLQHPETMGRLVEEVDTAFYNENLSESSLWEEVSRLRYLDAVFKESIRCQPTTSSIEVSVSRSDTAIAGHDLPVGTVIEWHPDSFKIDEDIYGEDVENFRPERWLVADQQERRHMEQGLLAFYISRRTCMASRVVFLELKKVVVMILLQFNMELLASDGNLPEWRSQGAEFLPRMVVNLVQRVH</sequence>
<proteinExistence type="inferred from homology"/>
<dbReference type="Gene3D" id="1.10.630.10">
    <property type="entry name" value="Cytochrome P450"/>
    <property type="match status" value="1"/>
</dbReference>
<dbReference type="KEGG" id="ache:ACHE_10028S"/>
<keyword evidence="3" id="KW-0479">Metal-binding</keyword>
<dbReference type="PANTHER" id="PTHR24305:SF235">
    <property type="entry name" value="CYTOCHROME P450 MONOOXYGENASE APDB-RELATED"/>
    <property type="match status" value="1"/>
</dbReference>
<dbReference type="Proteomes" id="UP000637239">
    <property type="component" value="Chromosome 1"/>
</dbReference>
<evidence type="ECO:0000256" key="1">
    <source>
        <dbReference type="ARBA" id="ARBA00001971"/>
    </source>
</evidence>
<evidence type="ECO:0008006" key="8">
    <source>
        <dbReference type="Google" id="ProtNLM"/>
    </source>
</evidence>
<dbReference type="InterPro" id="IPR050121">
    <property type="entry name" value="Cytochrome_P450_monoxygenase"/>
</dbReference>
<reference evidence="6" key="1">
    <citation type="submission" date="2021-01" db="EMBL/GenBank/DDBJ databases">
        <authorList>
            <consortium name="Aspergillus chevalieri M1 genome sequencing consortium"/>
            <person name="Kazuki M."/>
            <person name="Futagami T."/>
        </authorList>
    </citation>
    <scope>NUCLEOTIDE SEQUENCE</scope>
    <source>
        <strain evidence="6">M1</strain>
    </source>
</reference>